<accession>A0ABU4BS94</accession>
<gene>
    <name evidence="1" type="ORF">R3Q16_10640</name>
</gene>
<evidence type="ECO:0000313" key="2">
    <source>
        <dbReference type="Proteomes" id="UP001185927"/>
    </source>
</evidence>
<evidence type="ECO:0000313" key="1">
    <source>
        <dbReference type="EMBL" id="MDV6267060.1"/>
    </source>
</evidence>
<dbReference type="RefSeq" id="WP_317541271.1">
    <property type="nucleotide sequence ID" value="NZ_JAWLKB010000004.1"/>
</dbReference>
<proteinExistence type="predicted"/>
<protein>
    <recommendedName>
        <fullName evidence="3">DUF222 domain-containing protein</fullName>
    </recommendedName>
</protein>
<dbReference type="Proteomes" id="UP001185927">
    <property type="component" value="Unassembled WGS sequence"/>
</dbReference>
<dbReference type="EMBL" id="JAWLKB010000004">
    <property type="protein sequence ID" value="MDV6267060.1"/>
    <property type="molecule type" value="Genomic_DNA"/>
</dbReference>
<keyword evidence="2" id="KW-1185">Reference proteome</keyword>
<name>A0ABU4BS94_RHOGO</name>
<sequence>MMLDKLLGEIPGLIEDLAVTVCRLDRTGKGGMKISSGSDEQPLPINIGASDAGDELRNELNGWARLVCEERCISYDGADSTIGVARWLKKNLASLAMTQGAEEALPGIEAAMKRCRRAMDIPADDDVAVAVVDVAQARNAELNAAAIALMRHQLGVEDLNARRVETLRKAGMVEPVRLVARGKRDIAVYRLGDVLDAHERFPSRRGKMSA</sequence>
<evidence type="ECO:0008006" key="3">
    <source>
        <dbReference type="Google" id="ProtNLM"/>
    </source>
</evidence>
<organism evidence="1 2">
    <name type="scientific">Rhodococcus globerulus</name>
    <dbReference type="NCBI Taxonomy" id="33008"/>
    <lineage>
        <taxon>Bacteria</taxon>
        <taxon>Bacillati</taxon>
        <taxon>Actinomycetota</taxon>
        <taxon>Actinomycetes</taxon>
        <taxon>Mycobacteriales</taxon>
        <taxon>Nocardiaceae</taxon>
        <taxon>Rhodococcus</taxon>
    </lineage>
</organism>
<comment type="caution">
    <text evidence="1">The sequence shown here is derived from an EMBL/GenBank/DDBJ whole genome shotgun (WGS) entry which is preliminary data.</text>
</comment>
<reference evidence="1 2" key="1">
    <citation type="submission" date="2023-10" db="EMBL/GenBank/DDBJ databases">
        <title>Development of a sustainable strategy for remediation of hydrocarbon-contaminated territories based on the waste exchange concept.</title>
        <authorList>
            <person name="Krivoruchko A."/>
        </authorList>
    </citation>
    <scope>NUCLEOTIDE SEQUENCE [LARGE SCALE GENOMIC DNA]</scope>
    <source>
        <strain evidence="1 2">IEGM 1203</strain>
    </source>
</reference>